<dbReference type="GO" id="GO:0042802">
    <property type="term" value="F:identical protein binding"/>
    <property type="evidence" value="ECO:0007669"/>
    <property type="project" value="UniProtKB-ARBA"/>
</dbReference>
<keyword evidence="1" id="KW-0409">Iron storage</keyword>
<dbReference type="InterPro" id="IPR009040">
    <property type="entry name" value="Ferritin-like_diiron"/>
</dbReference>
<dbReference type="CDD" id="cd01055">
    <property type="entry name" value="Nonheme_Ferritin"/>
    <property type="match status" value="1"/>
</dbReference>
<evidence type="ECO:0000256" key="4">
    <source>
        <dbReference type="ARBA" id="ARBA00023004"/>
    </source>
</evidence>
<dbReference type="FunFam" id="1.20.1260.10:FF:000001">
    <property type="entry name" value="Non-heme ferritin"/>
    <property type="match status" value="1"/>
</dbReference>
<dbReference type="PROSITE" id="PS50905">
    <property type="entry name" value="FERRITIN_LIKE"/>
    <property type="match status" value="1"/>
</dbReference>
<keyword evidence="4" id="KW-0408">Iron</keyword>
<evidence type="ECO:0000256" key="1">
    <source>
        <dbReference type="ARBA" id="ARBA00022434"/>
    </source>
</evidence>
<sequence length="178" mass="20707">MIGQIIRDAMNDQIKHEIESFYIYLSMVAYFHEQGLDGMAHWMRCQAHEEMIHAMKFLDHIIDRGGTVTLQNLKQIKTTWKTPLEAWHDAYEHEKFITGKINNLTKISREENDYTSEPILSWFLNEQIEEEKNTEKVARELALVEKSKEGILMLDRELAARIFAAGSPLDPKAYNVAP</sequence>
<dbReference type="EMBL" id="LNQE01000901">
    <property type="protein sequence ID" value="KUG23522.1"/>
    <property type="molecule type" value="Genomic_DNA"/>
</dbReference>
<dbReference type="GO" id="GO:0006879">
    <property type="term" value="P:intracellular iron ion homeostasis"/>
    <property type="evidence" value="ECO:0007669"/>
    <property type="project" value="UniProtKB-KW"/>
</dbReference>
<dbReference type="InterPro" id="IPR041719">
    <property type="entry name" value="Ferritin_prok"/>
</dbReference>
<dbReference type="GO" id="GO:0005829">
    <property type="term" value="C:cytosol"/>
    <property type="evidence" value="ECO:0007669"/>
    <property type="project" value="TreeGrafter"/>
</dbReference>
<dbReference type="PANTHER" id="PTHR11431">
    <property type="entry name" value="FERRITIN"/>
    <property type="match status" value="1"/>
</dbReference>
<protein>
    <submittedName>
        <fullName evidence="6">Ferritin-like protein 2</fullName>
    </submittedName>
</protein>
<dbReference type="InterPro" id="IPR009078">
    <property type="entry name" value="Ferritin-like_SF"/>
</dbReference>
<dbReference type="InterPro" id="IPR008331">
    <property type="entry name" value="Ferritin_DPS_dom"/>
</dbReference>
<name>A0A0W8FRV5_9ZZZZ</name>
<dbReference type="GO" id="GO:0008198">
    <property type="term" value="F:ferrous iron binding"/>
    <property type="evidence" value="ECO:0007669"/>
    <property type="project" value="TreeGrafter"/>
</dbReference>
<keyword evidence="3" id="KW-0560">Oxidoreductase</keyword>
<dbReference type="GO" id="GO:0004322">
    <property type="term" value="F:ferroxidase activity"/>
    <property type="evidence" value="ECO:0007669"/>
    <property type="project" value="TreeGrafter"/>
</dbReference>
<evidence type="ECO:0000313" key="6">
    <source>
        <dbReference type="EMBL" id="KUG23522.1"/>
    </source>
</evidence>
<dbReference type="PANTHER" id="PTHR11431:SF127">
    <property type="entry name" value="BACTERIAL NON-HEME FERRITIN"/>
    <property type="match status" value="1"/>
</dbReference>
<dbReference type="InterPro" id="IPR001519">
    <property type="entry name" value="Ferritin"/>
</dbReference>
<dbReference type="Pfam" id="PF00210">
    <property type="entry name" value="Ferritin"/>
    <property type="match status" value="1"/>
</dbReference>
<evidence type="ECO:0000256" key="3">
    <source>
        <dbReference type="ARBA" id="ARBA00023002"/>
    </source>
</evidence>
<dbReference type="AlphaFoldDB" id="A0A0W8FRV5"/>
<evidence type="ECO:0000259" key="5">
    <source>
        <dbReference type="PROSITE" id="PS50905"/>
    </source>
</evidence>
<accession>A0A0W8FRV5</accession>
<proteinExistence type="predicted"/>
<organism evidence="6">
    <name type="scientific">hydrocarbon metagenome</name>
    <dbReference type="NCBI Taxonomy" id="938273"/>
    <lineage>
        <taxon>unclassified sequences</taxon>
        <taxon>metagenomes</taxon>
        <taxon>ecological metagenomes</taxon>
    </lineage>
</organism>
<dbReference type="InterPro" id="IPR012347">
    <property type="entry name" value="Ferritin-like"/>
</dbReference>
<dbReference type="Gene3D" id="1.20.1260.10">
    <property type="match status" value="1"/>
</dbReference>
<dbReference type="GO" id="GO:0006826">
    <property type="term" value="P:iron ion transport"/>
    <property type="evidence" value="ECO:0007669"/>
    <property type="project" value="InterPro"/>
</dbReference>
<feature type="domain" description="Ferritin-like diiron" evidence="5">
    <location>
        <begin position="1"/>
        <end position="145"/>
    </location>
</feature>
<comment type="caution">
    <text evidence="6">The sequence shown here is derived from an EMBL/GenBank/DDBJ whole genome shotgun (WGS) entry which is preliminary data.</text>
</comment>
<evidence type="ECO:0000256" key="2">
    <source>
        <dbReference type="ARBA" id="ARBA00022723"/>
    </source>
</evidence>
<dbReference type="GO" id="GO:0008199">
    <property type="term" value="F:ferric iron binding"/>
    <property type="evidence" value="ECO:0007669"/>
    <property type="project" value="InterPro"/>
</dbReference>
<gene>
    <name evidence="6" type="ORF">ASZ90_006687</name>
</gene>
<keyword evidence="2" id="KW-0479">Metal-binding</keyword>
<dbReference type="SUPFAM" id="SSF47240">
    <property type="entry name" value="Ferritin-like"/>
    <property type="match status" value="1"/>
</dbReference>
<reference evidence="6" key="1">
    <citation type="journal article" date="2015" name="Proc. Natl. Acad. Sci. U.S.A.">
        <title>Networks of energetic and metabolic interactions define dynamics in microbial communities.</title>
        <authorList>
            <person name="Embree M."/>
            <person name="Liu J.K."/>
            <person name="Al-Bassam M.M."/>
            <person name="Zengler K."/>
        </authorList>
    </citation>
    <scope>NUCLEOTIDE SEQUENCE</scope>
</reference>